<feature type="region of interest" description="Disordered" evidence="1">
    <location>
        <begin position="1"/>
        <end position="25"/>
    </location>
</feature>
<accession>A0ABU2RVN5</accession>
<dbReference type="EMBL" id="JAVREX010000033">
    <property type="protein sequence ID" value="MDT0432895.1"/>
    <property type="molecule type" value="Genomic_DNA"/>
</dbReference>
<comment type="caution">
    <text evidence="2">The sequence shown here is derived from an EMBL/GenBank/DDBJ whole genome shotgun (WGS) entry which is preliminary data.</text>
</comment>
<organism evidence="2 3">
    <name type="scientific">Streptomyces salyersiae</name>
    <dbReference type="NCBI Taxonomy" id="3075530"/>
    <lineage>
        <taxon>Bacteria</taxon>
        <taxon>Bacillati</taxon>
        <taxon>Actinomycetota</taxon>
        <taxon>Actinomycetes</taxon>
        <taxon>Kitasatosporales</taxon>
        <taxon>Streptomycetaceae</taxon>
        <taxon>Streptomyces</taxon>
    </lineage>
</organism>
<evidence type="ECO:0000256" key="1">
    <source>
        <dbReference type="SAM" id="MobiDB-lite"/>
    </source>
</evidence>
<keyword evidence="3" id="KW-1185">Reference proteome</keyword>
<evidence type="ECO:0000313" key="2">
    <source>
        <dbReference type="EMBL" id="MDT0432895.1"/>
    </source>
</evidence>
<evidence type="ECO:0008006" key="4">
    <source>
        <dbReference type="Google" id="ProtNLM"/>
    </source>
</evidence>
<gene>
    <name evidence="2" type="ORF">RM649_35425</name>
</gene>
<reference evidence="3" key="1">
    <citation type="submission" date="2023-07" db="EMBL/GenBank/DDBJ databases">
        <title>30 novel species of actinomycetes from the DSMZ collection.</title>
        <authorList>
            <person name="Nouioui I."/>
        </authorList>
    </citation>
    <scope>NUCLEOTIDE SEQUENCE [LARGE SCALE GENOMIC DNA]</scope>
    <source>
        <strain evidence="3">DSM 41770</strain>
    </source>
</reference>
<evidence type="ECO:0000313" key="3">
    <source>
        <dbReference type="Proteomes" id="UP001183777"/>
    </source>
</evidence>
<name>A0ABU2RVN5_9ACTN</name>
<proteinExistence type="predicted"/>
<dbReference type="RefSeq" id="WP_311661820.1">
    <property type="nucleotide sequence ID" value="NZ_JAVREX010000033.1"/>
</dbReference>
<protein>
    <recommendedName>
        <fullName evidence="4">DksA C4-type domain-containing protein</fullName>
    </recommendedName>
</protein>
<dbReference type="Proteomes" id="UP001183777">
    <property type="component" value="Unassembled WGS sequence"/>
</dbReference>
<sequence>MSVTTFSPQAGPIEDIEREDDRKGYEPEIAHQRLGNLLARIVTETDARIPAVRRAPRTVAEMRARINIAAGRACSLCGGQGGQVVDTSSGGVTRRNWQSCGDCGGTGESR</sequence>